<keyword evidence="2" id="KW-0472">Membrane</keyword>
<reference evidence="3" key="1">
    <citation type="journal article" date="2023" name="Mol. Phylogenet. Evol.">
        <title>Genome-scale phylogeny and comparative genomics of the fungal order Sordariales.</title>
        <authorList>
            <person name="Hensen N."/>
            <person name="Bonometti L."/>
            <person name="Westerberg I."/>
            <person name="Brannstrom I.O."/>
            <person name="Guillou S."/>
            <person name="Cros-Aarteil S."/>
            <person name="Calhoun S."/>
            <person name="Haridas S."/>
            <person name="Kuo A."/>
            <person name="Mondo S."/>
            <person name="Pangilinan J."/>
            <person name="Riley R."/>
            <person name="LaButti K."/>
            <person name="Andreopoulos B."/>
            <person name="Lipzen A."/>
            <person name="Chen C."/>
            <person name="Yan M."/>
            <person name="Daum C."/>
            <person name="Ng V."/>
            <person name="Clum A."/>
            <person name="Steindorff A."/>
            <person name="Ohm R.A."/>
            <person name="Martin F."/>
            <person name="Silar P."/>
            <person name="Natvig D.O."/>
            <person name="Lalanne C."/>
            <person name="Gautier V."/>
            <person name="Ament-Velasquez S.L."/>
            <person name="Kruys A."/>
            <person name="Hutchinson M.I."/>
            <person name="Powell A.J."/>
            <person name="Barry K."/>
            <person name="Miller A.N."/>
            <person name="Grigoriev I.V."/>
            <person name="Debuchy R."/>
            <person name="Gladieux P."/>
            <person name="Hiltunen Thoren M."/>
            <person name="Johannesson H."/>
        </authorList>
    </citation>
    <scope>NUCLEOTIDE SEQUENCE</scope>
    <source>
        <strain evidence="3">CBS 118394</strain>
    </source>
</reference>
<accession>A0AAE0M5X0</accession>
<evidence type="ECO:0000256" key="2">
    <source>
        <dbReference type="SAM" id="Phobius"/>
    </source>
</evidence>
<feature type="region of interest" description="Disordered" evidence="1">
    <location>
        <begin position="600"/>
        <end position="648"/>
    </location>
</feature>
<dbReference type="EMBL" id="JAUEDM010000004">
    <property type="protein sequence ID" value="KAK3319099.1"/>
    <property type="molecule type" value="Genomic_DNA"/>
</dbReference>
<sequence length="648" mass="72582">MVSPRQTAADDEVTTVRTIRFEGCPDDLPNHLGWAGDIGNITQIPYFQETAYDLKHHLTDPEYRDDNYKLYFYSTDCKTTSGTTNCTEACLDPKSLFTPRNFYTCVLLAAAALLVQNDDYYVNNSDPATIQAMDQWHVADLSTLDGPGILTNVGQCIATSCVRSTLGECGHDVRKINDFDYSDMGVYFLPNVTNSLDLYCDGFDDESIINPDIAGPGVVLSYLIQTSLALLFFFLIKFFTRTPRVLISLFTPCNHRAKETAHNVQTYLASSRYSAAVRTTLVEFQEVQLYFVGAIQVATFISFDPDNPNTGSANATSFASAVINSTVVNILSLNTVYTVLLTQICLQRDGNHWLYIFLLMSAIYALGLAVAYQAPKLMPPIDALWAKFNDEAPIPACGGNASPMTYCNVPFTISSTWESKDDTRLKYALVCTVVYMALLVDQAVFMVKDRLPSVAARIRKRMDRIDKRYPRTWKCLSKKVWPKAIAVYWFLLEVTMLYNIFRYFTTLMQGTIEAGPTAHEKYGFGQIIAITVWAPTVVKYTYYNISGIQKGLENRIARNYTIQKDNRPEAADAETKLPRWRAESNADRSVTFPLVSNDRRYRSESVSSSAEGQRSRAGSGDTLIEQPAATHGEGGKNEHDNVNKSRTF</sequence>
<proteinExistence type="predicted"/>
<evidence type="ECO:0000313" key="4">
    <source>
        <dbReference type="Proteomes" id="UP001283341"/>
    </source>
</evidence>
<dbReference type="Proteomes" id="UP001283341">
    <property type="component" value="Unassembled WGS sequence"/>
</dbReference>
<feature type="transmembrane region" description="Helical" evidence="2">
    <location>
        <begin position="427"/>
        <end position="447"/>
    </location>
</feature>
<feature type="compositionally biased region" description="Basic and acidic residues" evidence="1">
    <location>
        <begin position="633"/>
        <end position="648"/>
    </location>
</feature>
<keyword evidence="2" id="KW-1133">Transmembrane helix</keyword>
<feature type="transmembrane region" description="Helical" evidence="2">
    <location>
        <begin position="353"/>
        <end position="374"/>
    </location>
</feature>
<gene>
    <name evidence="3" type="ORF">B0H66DRAFT_623471</name>
</gene>
<keyword evidence="4" id="KW-1185">Reference proteome</keyword>
<organism evidence="3 4">
    <name type="scientific">Apodospora peruviana</name>
    <dbReference type="NCBI Taxonomy" id="516989"/>
    <lineage>
        <taxon>Eukaryota</taxon>
        <taxon>Fungi</taxon>
        <taxon>Dikarya</taxon>
        <taxon>Ascomycota</taxon>
        <taxon>Pezizomycotina</taxon>
        <taxon>Sordariomycetes</taxon>
        <taxon>Sordariomycetidae</taxon>
        <taxon>Sordariales</taxon>
        <taxon>Lasiosphaeriaceae</taxon>
        <taxon>Apodospora</taxon>
    </lineage>
</organism>
<protein>
    <submittedName>
        <fullName evidence="3">Uncharacterized protein</fullName>
    </submittedName>
</protein>
<feature type="transmembrane region" description="Helical" evidence="2">
    <location>
        <begin position="480"/>
        <end position="501"/>
    </location>
</feature>
<feature type="transmembrane region" description="Helical" evidence="2">
    <location>
        <begin position="287"/>
        <end position="303"/>
    </location>
</feature>
<feature type="transmembrane region" description="Helical" evidence="2">
    <location>
        <begin position="315"/>
        <end position="341"/>
    </location>
</feature>
<keyword evidence="2" id="KW-0812">Transmembrane</keyword>
<name>A0AAE0M5X0_9PEZI</name>
<reference evidence="3" key="2">
    <citation type="submission" date="2023-06" db="EMBL/GenBank/DDBJ databases">
        <authorList>
            <consortium name="Lawrence Berkeley National Laboratory"/>
            <person name="Haridas S."/>
            <person name="Hensen N."/>
            <person name="Bonometti L."/>
            <person name="Westerberg I."/>
            <person name="Brannstrom I.O."/>
            <person name="Guillou S."/>
            <person name="Cros-Aarteil S."/>
            <person name="Calhoun S."/>
            <person name="Kuo A."/>
            <person name="Mondo S."/>
            <person name="Pangilinan J."/>
            <person name="Riley R."/>
            <person name="Labutti K."/>
            <person name="Andreopoulos B."/>
            <person name="Lipzen A."/>
            <person name="Chen C."/>
            <person name="Yanf M."/>
            <person name="Daum C."/>
            <person name="Ng V."/>
            <person name="Clum A."/>
            <person name="Steindorff A."/>
            <person name="Ohm R."/>
            <person name="Martin F."/>
            <person name="Silar P."/>
            <person name="Natvig D."/>
            <person name="Lalanne C."/>
            <person name="Gautier V."/>
            <person name="Ament-Velasquez S.L."/>
            <person name="Kruys A."/>
            <person name="Hutchinson M.I."/>
            <person name="Powell A.J."/>
            <person name="Barry K."/>
            <person name="Miller A.N."/>
            <person name="Grigoriev I.V."/>
            <person name="Debuchy R."/>
            <person name="Gladieux P."/>
            <person name="Thoren M.H."/>
            <person name="Johannesson H."/>
        </authorList>
    </citation>
    <scope>NUCLEOTIDE SEQUENCE</scope>
    <source>
        <strain evidence="3">CBS 118394</strain>
    </source>
</reference>
<comment type="caution">
    <text evidence="3">The sequence shown here is derived from an EMBL/GenBank/DDBJ whole genome shotgun (WGS) entry which is preliminary data.</text>
</comment>
<feature type="transmembrane region" description="Helical" evidence="2">
    <location>
        <begin position="219"/>
        <end position="239"/>
    </location>
</feature>
<dbReference type="AlphaFoldDB" id="A0AAE0M5X0"/>
<evidence type="ECO:0000313" key="3">
    <source>
        <dbReference type="EMBL" id="KAK3319099.1"/>
    </source>
</evidence>
<evidence type="ECO:0000256" key="1">
    <source>
        <dbReference type="SAM" id="MobiDB-lite"/>
    </source>
</evidence>